<name>A0ABR2AVT5_9ROSI</name>
<sequence length="195" mass="21752">MKDGQASPMFPTNDKKQDCDFENPELSSPKVTCIGQVRVKTKKHGKKFRACRSKRSGEVSFRKVENFNNVVVDASSCQGQILSSNKKWVHLPMTICEGLKAFGVEFNCFLPCRSYCMANQRDKEEKGIGSSGGSCGIIYVRGLVSVQEGEGKKREIELVVGGGEEDDDERRESGEMMLRTSQRRDGNPLSLFMSH</sequence>
<accession>A0ABR2AVT5</accession>
<reference evidence="2 3" key="1">
    <citation type="journal article" date="2024" name="G3 (Bethesda)">
        <title>Genome assembly of Hibiscus sabdariffa L. provides insights into metabolisms of medicinal natural products.</title>
        <authorList>
            <person name="Kim T."/>
        </authorList>
    </citation>
    <scope>NUCLEOTIDE SEQUENCE [LARGE SCALE GENOMIC DNA]</scope>
    <source>
        <strain evidence="2">TK-2024</strain>
        <tissue evidence="2">Old leaves</tissue>
    </source>
</reference>
<proteinExistence type="predicted"/>
<feature type="region of interest" description="Disordered" evidence="1">
    <location>
        <begin position="160"/>
        <end position="195"/>
    </location>
</feature>
<dbReference type="Proteomes" id="UP001472677">
    <property type="component" value="Unassembled WGS sequence"/>
</dbReference>
<dbReference type="PANTHER" id="PTHR33448">
    <property type="entry name" value="CHLOROPLAST PROTEIN HCF243-RELATED"/>
    <property type="match status" value="1"/>
</dbReference>
<feature type="region of interest" description="Disordered" evidence="1">
    <location>
        <begin position="1"/>
        <end position="24"/>
    </location>
</feature>
<keyword evidence="3" id="KW-1185">Reference proteome</keyword>
<evidence type="ECO:0000313" key="2">
    <source>
        <dbReference type="EMBL" id="KAK8498280.1"/>
    </source>
</evidence>
<evidence type="ECO:0000313" key="3">
    <source>
        <dbReference type="Proteomes" id="UP001472677"/>
    </source>
</evidence>
<protein>
    <submittedName>
        <fullName evidence="2">Uncharacterized protein</fullName>
    </submittedName>
</protein>
<dbReference type="PANTHER" id="PTHR33448:SF4">
    <property type="entry name" value="CHLOROPLAST PROTEIN HCF243"/>
    <property type="match status" value="1"/>
</dbReference>
<dbReference type="EMBL" id="JBBPBM010000272">
    <property type="protein sequence ID" value="KAK8498280.1"/>
    <property type="molecule type" value="Genomic_DNA"/>
</dbReference>
<gene>
    <name evidence="2" type="ORF">V6N12_055375</name>
</gene>
<evidence type="ECO:0000256" key="1">
    <source>
        <dbReference type="SAM" id="MobiDB-lite"/>
    </source>
</evidence>
<comment type="caution">
    <text evidence="2">The sequence shown here is derived from an EMBL/GenBank/DDBJ whole genome shotgun (WGS) entry which is preliminary data.</text>
</comment>
<organism evidence="2 3">
    <name type="scientific">Hibiscus sabdariffa</name>
    <name type="common">roselle</name>
    <dbReference type="NCBI Taxonomy" id="183260"/>
    <lineage>
        <taxon>Eukaryota</taxon>
        <taxon>Viridiplantae</taxon>
        <taxon>Streptophyta</taxon>
        <taxon>Embryophyta</taxon>
        <taxon>Tracheophyta</taxon>
        <taxon>Spermatophyta</taxon>
        <taxon>Magnoliopsida</taxon>
        <taxon>eudicotyledons</taxon>
        <taxon>Gunneridae</taxon>
        <taxon>Pentapetalae</taxon>
        <taxon>rosids</taxon>
        <taxon>malvids</taxon>
        <taxon>Malvales</taxon>
        <taxon>Malvaceae</taxon>
        <taxon>Malvoideae</taxon>
        <taxon>Hibiscus</taxon>
    </lineage>
</organism>